<dbReference type="InterPro" id="IPR005135">
    <property type="entry name" value="Endo/exonuclease/phosphatase"/>
</dbReference>
<feature type="domain" description="Endonuclease/exonuclease/phosphatase" evidence="2">
    <location>
        <begin position="46"/>
        <end position="137"/>
    </location>
</feature>
<comment type="caution">
    <text evidence="3">The sequence shown here is derived from an EMBL/GenBank/DDBJ whole genome shotgun (WGS) entry which is preliminary data.</text>
</comment>
<reference evidence="3 4" key="1">
    <citation type="submission" date="2024-06" db="EMBL/GenBank/DDBJ databases">
        <authorList>
            <person name="Kraege A."/>
            <person name="Thomma B."/>
        </authorList>
    </citation>
    <scope>NUCLEOTIDE SEQUENCE [LARGE SCALE GENOMIC DNA]</scope>
</reference>
<name>A0ABP1FRI9_9CHLO</name>
<dbReference type="InterPro" id="IPR036691">
    <property type="entry name" value="Endo/exonu/phosph_ase_sf"/>
</dbReference>
<sequence length="149" mass="16357">MVPPEVYLEESQEMNLPKPGEIRSKDFRTAASAPRGNGKAETIRLVQWNIERGYELPKVIEELKALNADIIGLQEVDIGCERSNNVDTGEAIAEALGMNHTFLCEFEELHSPVRDARSQGGGVHGNAILSRYDMSNSRAIEHRLAAAGA</sequence>
<dbReference type="SUPFAM" id="SSF56219">
    <property type="entry name" value="DNase I-like"/>
    <property type="match status" value="1"/>
</dbReference>
<evidence type="ECO:0000256" key="1">
    <source>
        <dbReference type="SAM" id="MobiDB-lite"/>
    </source>
</evidence>
<dbReference type="Pfam" id="PF03372">
    <property type="entry name" value="Exo_endo_phos"/>
    <property type="match status" value="1"/>
</dbReference>
<dbReference type="InterPro" id="IPR051916">
    <property type="entry name" value="GPI-anchor_lipid_remodeler"/>
</dbReference>
<proteinExistence type="predicted"/>
<feature type="region of interest" description="Disordered" evidence="1">
    <location>
        <begin position="1"/>
        <end position="21"/>
    </location>
</feature>
<dbReference type="PANTHER" id="PTHR14859:SF15">
    <property type="entry name" value="ENDONUCLEASE_EXONUCLEASE_PHOSPHATASE DOMAIN-CONTAINING PROTEIN"/>
    <property type="match status" value="1"/>
</dbReference>
<protein>
    <submittedName>
        <fullName evidence="3">G4930 protein</fullName>
    </submittedName>
</protein>
<dbReference type="Gene3D" id="3.60.10.10">
    <property type="entry name" value="Endonuclease/exonuclease/phosphatase"/>
    <property type="match status" value="1"/>
</dbReference>
<dbReference type="Proteomes" id="UP001497392">
    <property type="component" value="Unassembled WGS sequence"/>
</dbReference>
<evidence type="ECO:0000313" key="3">
    <source>
        <dbReference type="EMBL" id="CAL5222550.1"/>
    </source>
</evidence>
<gene>
    <name evidence="3" type="primary">g4930</name>
    <name evidence="3" type="ORF">VP750_LOCUS4209</name>
</gene>
<dbReference type="PANTHER" id="PTHR14859">
    <property type="entry name" value="CALCOFLUOR WHITE HYPERSENSITIVE PROTEIN PRECURSOR"/>
    <property type="match status" value="1"/>
</dbReference>
<keyword evidence="4" id="KW-1185">Reference proteome</keyword>
<accession>A0ABP1FRI9</accession>
<evidence type="ECO:0000259" key="2">
    <source>
        <dbReference type="Pfam" id="PF03372"/>
    </source>
</evidence>
<evidence type="ECO:0000313" key="4">
    <source>
        <dbReference type="Proteomes" id="UP001497392"/>
    </source>
</evidence>
<organism evidence="3 4">
    <name type="scientific">Coccomyxa viridis</name>
    <dbReference type="NCBI Taxonomy" id="1274662"/>
    <lineage>
        <taxon>Eukaryota</taxon>
        <taxon>Viridiplantae</taxon>
        <taxon>Chlorophyta</taxon>
        <taxon>core chlorophytes</taxon>
        <taxon>Trebouxiophyceae</taxon>
        <taxon>Trebouxiophyceae incertae sedis</taxon>
        <taxon>Coccomyxaceae</taxon>
        <taxon>Coccomyxa</taxon>
    </lineage>
</organism>
<dbReference type="EMBL" id="CAXHTA020000007">
    <property type="protein sequence ID" value="CAL5222550.1"/>
    <property type="molecule type" value="Genomic_DNA"/>
</dbReference>